<feature type="chain" id="PRO_5002912457" evidence="2">
    <location>
        <begin position="23"/>
        <end position="305"/>
    </location>
</feature>
<feature type="region of interest" description="Disordered" evidence="1">
    <location>
        <begin position="25"/>
        <end position="65"/>
    </location>
</feature>
<protein>
    <submittedName>
        <fullName evidence="3">Predicted protein</fullName>
    </submittedName>
</protein>
<dbReference type="KEGG" id="mpp:MICPUCDRAFT_54630"/>
<dbReference type="PANTHER" id="PTHR43760:SF1">
    <property type="entry name" value="ENDORIBONUCLEASE L-PSP_CHORISMATE MUTASE-LIKE DOMAIN-CONTAINING PROTEIN"/>
    <property type="match status" value="1"/>
</dbReference>
<feature type="compositionally biased region" description="Basic residues" evidence="1">
    <location>
        <begin position="46"/>
        <end position="57"/>
    </location>
</feature>
<dbReference type="AlphaFoldDB" id="C1N9T8"/>
<keyword evidence="4" id="KW-1185">Reference proteome</keyword>
<reference evidence="3 4" key="1">
    <citation type="journal article" date="2009" name="Science">
        <title>Green evolution and dynamic adaptations revealed by genomes of the marine picoeukaryotes Micromonas.</title>
        <authorList>
            <person name="Worden A.Z."/>
            <person name="Lee J.H."/>
            <person name="Mock T."/>
            <person name="Rouze P."/>
            <person name="Simmons M.P."/>
            <person name="Aerts A.L."/>
            <person name="Allen A.E."/>
            <person name="Cuvelier M.L."/>
            <person name="Derelle E."/>
            <person name="Everett M.V."/>
            <person name="Foulon E."/>
            <person name="Grimwood J."/>
            <person name="Gundlach H."/>
            <person name="Henrissat B."/>
            <person name="Napoli C."/>
            <person name="McDonald S.M."/>
            <person name="Parker M.S."/>
            <person name="Rombauts S."/>
            <person name="Salamov A."/>
            <person name="Von Dassow P."/>
            <person name="Badger J.H."/>
            <person name="Coutinho P.M."/>
            <person name="Demir E."/>
            <person name="Dubchak I."/>
            <person name="Gentemann C."/>
            <person name="Eikrem W."/>
            <person name="Gready J.E."/>
            <person name="John U."/>
            <person name="Lanier W."/>
            <person name="Lindquist E.A."/>
            <person name="Lucas S."/>
            <person name="Mayer K.F."/>
            <person name="Moreau H."/>
            <person name="Not F."/>
            <person name="Otillar R."/>
            <person name="Panaud O."/>
            <person name="Pangilinan J."/>
            <person name="Paulsen I."/>
            <person name="Piegu B."/>
            <person name="Poliakov A."/>
            <person name="Robbens S."/>
            <person name="Schmutz J."/>
            <person name="Toulza E."/>
            <person name="Wyss T."/>
            <person name="Zelensky A."/>
            <person name="Zhou K."/>
            <person name="Armbrust E.V."/>
            <person name="Bhattacharya D."/>
            <person name="Goodenough U.W."/>
            <person name="Van de Peer Y."/>
            <person name="Grigoriev I.V."/>
        </authorList>
    </citation>
    <scope>NUCLEOTIDE SEQUENCE [LARGE SCALE GENOMIC DNA]</scope>
    <source>
        <strain evidence="3 4">CCMP1545</strain>
    </source>
</reference>
<feature type="signal peptide" evidence="2">
    <location>
        <begin position="1"/>
        <end position="22"/>
    </location>
</feature>
<accession>C1N9T8</accession>
<keyword evidence="2" id="KW-0732">Signal</keyword>
<evidence type="ECO:0000313" key="4">
    <source>
        <dbReference type="Proteomes" id="UP000001876"/>
    </source>
</evidence>
<dbReference type="SUPFAM" id="SSF55298">
    <property type="entry name" value="YjgF-like"/>
    <property type="match status" value="1"/>
</dbReference>
<dbReference type="CDD" id="cd02199">
    <property type="entry name" value="YjgF_YER057c_UK114_like_1"/>
    <property type="match status" value="1"/>
</dbReference>
<sequence length="305" mass="32460">MPSPSLVVALAASSAVAGYATAALARRGDDRRGARPSRAPSSSGLKPHRRRHHHHLARATTPELDALRAATPPAWHEDGSPEERVAQLGLELDGRVATNPAGVFYPVVLVGDLAYVRRVLASIPHWSPYDRVGVDPSLSIPALDAFQRLQLTPFNSTPTFACMERPRSGQVPRNADGSLVVGKCGSDDFTDDEAVEAARVVGLTMLATMRQQFGSLDVIARVVKVNGFVNCTSGAFYKIVSDWSPYDRVGEVDAYTKQPAVVNGLANLFIDVFGPAGKSSRSAVGCAGLPLGIPVEAEAIVELKK</sequence>
<evidence type="ECO:0000313" key="3">
    <source>
        <dbReference type="EMBL" id="EEH51006.1"/>
    </source>
</evidence>
<dbReference type="GeneID" id="9690233"/>
<dbReference type="PANTHER" id="PTHR43760">
    <property type="entry name" value="ENDORIBONUCLEASE-RELATED"/>
    <property type="match status" value="1"/>
</dbReference>
<dbReference type="RefSeq" id="XP_003064672.1">
    <property type="nucleotide sequence ID" value="XM_003064626.1"/>
</dbReference>
<evidence type="ECO:0000256" key="1">
    <source>
        <dbReference type="SAM" id="MobiDB-lite"/>
    </source>
</evidence>
<dbReference type="InterPro" id="IPR035959">
    <property type="entry name" value="RutC-like_sf"/>
</dbReference>
<dbReference type="EMBL" id="GG663752">
    <property type="protein sequence ID" value="EEH51006.1"/>
    <property type="molecule type" value="Genomic_DNA"/>
</dbReference>
<name>C1N9T8_MICPC</name>
<dbReference type="Proteomes" id="UP000001876">
    <property type="component" value="Unassembled WGS sequence"/>
</dbReference>
<dbReference type="Gene3D" id="3.30.1330.40">
    <property type="entry name" value="RutC-like"/>
    <property type="match status" value="2"/>
</dbReference>
<dbReference type="OrthoDB" id="309640at2759"/>
<feature type="compositionally biased region" description="Low complexity" evidence="1">
    <location>
        <begin position="36"/>
        <end position="45"/>
    </location>
</feature>
<organism evidence="4">
    <name type="scientific">Micromonas pusilla (strain CCMP1545)</name>
    <name type="common">Picoplanktonic green alga</name>
    <dbReference type="NCBI Taxonomy" id="564608"/>
    <lineage>
        <taxon>Eukaryota</taxon>
        <taxon>Viridiplantae</taxon>
        <taxon>Chlorophyta</taxon>
        <taxon>Mamiellophyceae</taxon>
        <taxon>Mamiellales</taxon>
        <taxon>Mamiellaceae</taxon>
        <taxon>Micromonas</taxon>
    </lineage>
</organism>
<proteinExistence type="predicted"/>
<evidence type="ECO:0000256" key="2">
    <source>
        <dbReference type="SAM" id="SignalP"/>
    </source>
</evidence>
<gene>
    <name evidence="3" type="ORF">MICPUCDRAFT_54630</name>
</gene>
<dbReference type="InterPro" id="IPR013813">
    <property type="entry name" value="Endoribo_LPSP/chorism_mut-like"/>
</dbReference>